<dbReference type="EMBL" id="JAGQHR010000056">
    <property type="protein sequence ID" value="MCA9726692.1"/>
    <property type="molecule type" value="Genomic_DNA"/>
</dbReference>
<proteinExistence type="predicted"/>
<dbReference type="PANTHER" id="PTHR48090">
    <property type="entry name" value="UNDECAPRENYL-PHOSPHATE 4-DEOXY-4-FORMAMIDO-L-ARABINOSE TRANSFERASE-RELATED"/>
    <property type="match status" value="1"/>
</dbReference>
<protein>
    <submittedName>
        <fullName evidence="2">Glycosyltransferase family 2 protein</fullName>
    </submittedName>
</protein>
<accession>A0A956LXA3</accession>
<dbReference type="AlphaFoldDB" id="A0A956LXA3"/>
<name>A0A956LXA3_UNCEI</name>
<reference evidence="2" key="2">
    <citation type="journal article" date="2021" name="Microbiome">
        <title>Successional dynamics and alternative stable states in a saline activated sludge microbial community over 9 years.</title>
        <authorList>
            <person name="Wang Y."/>
            <person name="Ye J."/>
            <person name="Ju F."/>
            <person name="Liu L."/>
            <person name="Boyd J.A."/>
            <person name="Deng Y."/>
            <person name="Parks D.H."/>
            <person name="Jiang X."/>
            <person name="Yin X."/>
            <person name="Woodcroft B.J."/>
            <person name="Tyson G.W."/>
            <person name="Hugenholtz P."/>
            <person name="Polz M.F."/>
            <person name="Zhang T."/>
        </authorList>
    </citation>
    <scope>NUCLEOTIDE SEQUENCE</scope>
    <source>
        <strain evidence="2">HKST-UBA01</strain>
    </source>
</reference>
<evidence type="ECO:0000313" key="3">
    <source>
        <dbReference type="Proteomes" id="UP000697710"/>
    </source>
</evidence>
<reference evidence="2" key="1">
    <citation type="submission" date="2020-04" db="EMBL/GenBank/DDBJ databases">
        <authorList>
            <person name="Zhang T."/>
        </authorList>
    </citation>
    <scope>NUCLEOTIDE SEQUENCE</scope>
    <source>
        <strain evidence="2">HKST-UBA01</strain>
    </source>
</reference>
<dbReference type="CDD" id="cd04179">
    <property type="entry name" value="DPM_DPG-synthase_like"/>
    <property type="match status" value="1"/>
</dbReference>
<dbReference type="Proteomes" id="UP000697710">
    <property type="component" value="Unassembled WGS sequence"/>
</dbReference>
<evidence type="ECO:0000313" key="2">
    <source>
        <dbReference type="EMBL" id="MCA9726692.1"/>
    </source>
</evidence>
<dbReference type="InterPro" id="IPR029044">
    <property type="entry name" value="Nucleotide-diphossugar_trans"/>
</dbReference>
<gene>
    <name evidence="2" type="ORF">KC729_03350</name>
</gene>
<dbReference type="PANTHER" id="PTHR48090:SF7">
    <property type="entry name" value="RFBJ PROTEIN"/>
    <property type="match status" value="1"/>
</dbReference>
<dbReference type="InterPro" id="IPR050256">
    <property type="entry name" value="Glycosyltransferase_2"/>
</dbReference>
<feature type="domain" description="Glycosyltransferase 2-like" evidence="1">
    <location>
        <begin position="7"/>
        <end position="158"/>
    </location>
</feature>
<organism evidence="2 3">
    <name type="scientific">Eiseniibacteriota bacterium</name>
    <dbReference type="NCBI Taxonomy" id="2212470"/>
    <lineage>
        <taxon>Bacteria</taxon>
        <taxon>Candidatus Eiseniibacteriota</taxon>
    </lineage>
</organism>
<dbReference type="Gene3D" id="3.90.550.10">
    <property type="entry name" value="Spore Coat Polysaccharide Biosynthesis Protein SpsA, Chain A"/>
    <property type="match status" value="1"/>
</dbReference>
<evidence type="ECO:0000259" key="1">
    <source>
        <dbReference type="Pfam" id="PF00535"/>
    </source>
</evidence>
<dbReference type="SUPFAM" id="SSF53448">
    <property type="entry name" value="Nucleotide-diphospho-sugar transferases"/>
    <property type="match status" value="1"/>
</dbReference>
<dbReference type="InterPro" id="IPR001173">
    <property type="entry name" value="Glyco_trans_2-like"/>
</dbReference>
<sequence length="241" mass="26211">MQSGVLVIIPAFHEAESLPALLPRIAAALPDADVLVIDDGSRDSTSAVARAGGARVARHPINLGYGAAIQTGYRYATRHGYRAVLQIDADGQHDPASLGDLLRTLDEGWDLVLGSRFLSGARSYRAPWVRRLGMRFFGAVSSAVLGRRITDPTTGFQALGASLVRYYAEGRFFPPDYPDADVLIRVGKAGFRVTEIPVTMYEKDGPSMHSGLRPIYYVMKMVLSILLVLTLSPPARLREKG</sequence>
<dbReference type="Pfam" id="PF00535">
    <property type="entry name" value="Glycos_transf_2"/>
    <property type="match status" value="1"/>
</dbReference>
<comment type="caution">
    <text evidence="2">The sequence shown here is derived from an EMBL/GenBank/DDBJ whole genome shotgun (WGS) entry which is preliminary data.</text>
</comment>